<organism evidence="1 2">
    <name type="scientific">Sphingomonas desiccabilis</name>
    <dbReference type="NCBI Taxonomy" id="429134"/>
    <lineage>
        <taxon>Bacteria</taxon>
        <taxon>Pseudomonadati</taxon>
        <taxon>Pseudomonadota</taxon>
        <taxon>Alphaproteobacteria</taxon>
        <taxon>Sphingomonadales</taxon>
        <taxon>Sphingomonadaceae</taxon>
        <taxon>Sphingomonas</taxon>
    </lineage>
</organism>
<dbReference type="EMBL" id="SDPT01000001">
    <property type="protein sequence ID" value="RXZ35467.1"/>
    <property type="molecule type" value="Genomic_DNA"/>
</dbReference>
<dbReference type="Proteomes" id="UP000292347">
    <property type="component" value="Unassembled WGS sequence"/>
</dbReference>
<comment type="caution">
    <text evidence="1">The sequence shown here is derived from an EMBL/GenBank/DDBJ whole genome shotgun (WGS) entry which is preliminary data.</text>
</comment>
<name>A0A4V1QPZ0_9SPHN</name>
<protein>
    <submittedName>
        <fullName evidence="1">Uncharacterized protein</fullName>
    </submittedName>
</protein>
<dbReference type="AlphaFoldDB" id="A0A4V1QPZ0"/>
<gene>
    <name evidence="1" type="ORF">EO081_07570</name>
</gene>
<dbReference type="RefSeq" id="WP_129341236.1">
    <property type="nucleotide sequence ID" value="NZ_JACIDD010000001.1"/>
</dbReference>
<reference evidence="1 2" key="1">
    <citation type="submission" date="2019-01" db="EMBL/GenBank/DDBJ databases">
        <title>Sphingomonas mucosissima sp. nov. and Sphingomonas desiccabilis sp. nov., from biological soil crusts in the Colorado Plateau, USA.</title>
        <authorList>
            <person name="Zhu D."/>
        </authorList>
    </citation>
    <scope>NUCLEOTIDE SEQUENCE [LARGE SCALE GENOMIC DNA]</scope>
    <source>
        <strain evidence="1 2">CP1D</strain>
    </source>
</reference>
<sequence length="91" mass="9736">MIDTEKLARKHGIPLGETVLQVPRELAEKPITRAEFVDCFQALQRFALSAAAVVAAAQKGDESTEAAADQLYAAMAANRKLLLKLIGQADG</sequence>
<evidence type="ECO:0000313" key="1">
    <source>
        <dbReference type="EMBL" id="RXZ35467.1"/>
    </source>
</evidence>
<proteinExistence type="predicted"/>
<evidence type="ECO:0000313" key="2">
    <source>
        <dbReference type="Proteomes" id="UP000292347"/>
    </source>
</evidence>
<keyword evidence="2" id="KW-1185">Reference proteome</keyword>
<accession>A0A4V1QPZ0</accession>